<dbReference type="InterPro" id="IPR036322">
    <property type="entry name" value="WD40_repeat_dom_sf"/>
</dbReference>
<feature type="repeat" description="WD" evidence="3">
    <location>
        <begin position="912"/>
        <end position="953"/>
    </location>
</feature>
<feature type="repeat" description="WD" evidence="3">
    <location>
        <begin position="1206"/>
        <end position="1247"/>
    </location>
</feature>
<dbReference type="VEuPathDB" id="FungiDB:FOMG_18266"/>
<reference evidence="7" key="1">
    <citation type="submission" date="2016-09" db="EMBL/GenBank/DDBJ databases">
        <authorList>
            <person name="Guldener U."/>
        </authorList>
    </citation>
    <scope>NUCLEOTIDE SEQUENCE [LARGE SCALE GENOMIC DNA]</scope>
    <source>
        <strain evidence="7">V64-1</strain>
    </source>
</reference>
<evidence type="ECO:0000256" key="3">
    <source>
        <dbReference type="PROSITE-ProRule" id="PRU00221"/>
    </source>
</evidence>
<dbReference type="Pfam" id="PF00400">
    <property type="entry name" value="WD40"/>
    <property type="match status" value="12"/>
</dbReference>
<feature type="repeat" description="WD" evidence="3">
    <location>
        <begin position="1080"/>
        <end position="1121"/>
    </location>
</feature>
<accession>A0A2H3TVZ0</accession>
<evidence type="ECO:0000256" key="1">
    <source>
        <dbReference type="ARBA" id="ARBA00022574"/>
    </source>
</evidence>
<dbReference type="Pfam" id="PF24883">
    <property type="entry name" value="NPHP3_N"/>
    <property type="match status" value="1"/>
</dbReference>
<keyword evidence="1 3" id="KW-0853">WD repeat</keyword>
<dbReference type="PANTHER" id="PTHR19848">
    <property type="entry name" value="WD40 REPEAT PROTEIN"/>
    <property type="match status" value="1"/>
</dbReference>
<feature type="repeat" description="WD" evidence="3">
    <location>
        <begin position="870"/>
        <end position="911"/>
    </location>
</feature>
<dbReference type="InterPro" id="IPR015943">
    <property type="entry name" value="WD40/YVTN_repeat-like_dom_sf"/>
</dbReference>
<dbReference type="VEuPathDB" id="FungiDB:FOZG_04816"/>
<dbReference type="VEuPathDB" id="FungiDB:FOC4_g10005412"/>
<evidence type="ECO:0000256" key="4">
    <source>
        <dbReference type="SAM" id="Coils"/>
    </source>
</evidence>
<proteinExistence type="predicted"/>
<organism evidence="6 7">
    <name type="scientific">Fusarium oxysporum</name>
    <name type="common">Fusarium vascular wilt</name>
    <dbReference type="NCBI Taxonomy" id="5507"/>
    <lineage>
        <taxon>Eukaryota</taxon>
        <taxon>Fungi</taxon>
        <taxon>Dikarya</taxon>
        <taxon>Ascomycota</taxon>
        <taxon>Pezizomycotina</taxon>
        <taxon>Sordariomycetes</taxon>
        <taxon>Hypocreomycetidae</taxon>
        <taxon>Hypocreales</taxon>
        <taxon>Nectriaceae</taxon>
        <taxon>Fusarium</taxon>
        <taxon>Fusarium oxysporum species complex</taxon>
    </lineage>
</organism>
<feature type="repeat" description="WD" evidence="3">
    <location>
        <begin position="954"/>
        <end position="995"/>
    </location>
</feature>
<dbReference type="PROSITE" id="PS50082">
    <property type="entry name" value="WD_REPEATS_2"/>
    <property type="match status" value="12"/>
</dbReference>
<evidence type="ECO:0000313" key="6">
    <source>
        <dbReference type="EMBL" id="SCO92768.1"/>
    </source>
</evidence>
<dbReference type="SUPFAM" id="SSF50978">
    <property type="entry name" value="WD40 repeat-like"/>
    <property type="match status" value="1"/>
</dbReference>
<dbReference type="InterPro" id="IPR027417">
    <property type="entry name" value="P-loop_NTPase"/>
</dbReference>
<protein>
    <submittedName>
        <fullName evidence="6">Related to RSA4-WD-repeat protein required for maturation and efficient intra-nuclear transport</fullName>
    </submittedName>
</protein>
<feature type="domain" description="Nephrocystin 3-like N-terminal" evidence="5">
    <location>
        <begin position="186"/>
        <end position="345"/>
    </location>
</feature>
<feature type="repeat" description="WD" evidence="3">
    <location>
        <begin position="786"/>
        <end position="827"/>
    </location>
</feature>
<dbReference type="PROSITE" id="PS50294">
    <property type="entry name" value="WD_REPEATS_REGION"/>
    <property type="match status" value="12"/>
</dbReference>
<feature type="repeat" description="WD" evidence="3">
    <location>
        <begin position="744"/>
        <end position="785"/>
    </location>
</feature>
<dbReference type="PROSITE" id="PS00678">
    <property type="entry name" value="WD_REPEATS_1"/>
    <property type="match status" value="9"/>
</dbReference>
<feature type="repeat" description="WD" evidence="3">
    <location>
        <begin position="996"/>
        <end position="1037"/>
    </location>
</feature>
<dbReference type="InterPro" id="IPR019775">
    <property type="entry name" value="WD40_repeat_CS"/>
</dbReference>
<feature type="coiled-coil region" evidence="4">
    <location>
        <begin position="25"/>
        <end position="91"/>
    </location>
</feature>
<feature type="repeat" description="WD" evidence="3">
    <location>
        <begin position="1164"/>
        <end position="1205"/>
    </location>
</feature>
<dbReference type="VEuPathDB" id="FungiDB:FOC1_g10000855"/>
<evidence type="ECO:0000259" key="5">
    <source>
        <dbReference type="Pfam" id="PF24883"/>
    </source>
</evidence>
<dbReference type="Proteomes" id="UP000219369">
    <property type="component" value="Unassembled WGS sequence"/>
</dbReference>
<dbReference type="VEuPathDB" id="FungiDB:FOC4_g10000312"/>
<dbReference type="InterPro" id="IPR020472">
    <property type="entry name" value="WD40_PAC1"/>
</dbReference>
<evidence type="ECO:0000256" key="2">
    <source>
        <dbReference type="ARBA" id="ARBA00022737"/>
    </source>
</evidence>
<dbReference type="EMBL" id="FMJY01000013">
    <property type="protein sequence ID" value="SCO92768.1"/>
    <property type="molecule type" value="Genomic_DNA"/>
</dbReference>
<dbReference type="SUPFAM" id="SSF69322">
    <property type="entry name" value="Tricorn protease domain 2"/>
    <property type="match status" value="1"/>
</dbReference>
<feature type="repeat" description="WD" evidence="3">
    <location>
        <begin position="1038"/>
        <end position="1079"/>
    </location>
</feature>
<feature type="repeat" description="WD" evidence="3">
    <location>
        <begin position="1122"/>
        <end position="1163"/>
    </location>
</feature>
<dbReference type="VEuPathDB" id="FungiDB:FOZG_17744"/>
<dbReference type="VEuPathDB" id="FungiDB:FOMG_19048"/>
<dbReference type="VEuPathDB" id="FungiDB:FOC4_g10005248"/>
<gene>
    <name evidence="6" type="ORF">FRV6_16896</name>
</gene>
<dbReference type="VEuPathDB" id="FungiDB:HZS61_007036"/>
<keyword evidence="4" id="KW-0175">Coiled coil</keyword>
<dbReference type="OrthoDB" id="538223at2759"/>
<dbReference type="PANTHER" id="PTHR19848:SF8">
    <property type="entry name" value="F-BOX AND WD REPEAT DOMAIN CONTAINING 7"/>
    <property type="match status" value="1"/>
</dbReference>
<dbReference type="InterPro" id="IPR056884">
    <property type="entry name" value="NPHP3-like_N"/>
</dbReference>
<name>A0A2H3TVZ0_FUSOX</name>
<dbReference type="Gene3D" id="2.130.10.10">
    <property type="entry name" value="YVTN repeat-like/Quinoprotein amine dehydrogenase"/>
    <property type="match status" value="6"/>
</dbReference>
<feature type="repeat" description="WD" evidence="3">
    <location>
        <begin position="828"/>
        <end position="869"/>
    </location>
</feature>
<dbReference type="VEuPathDB" id="FungiDB:FOXG_19634"/>
<evidence type="ECO:0000313" key="7">
    <source>
        <dbReference type="Proteomes" id="UP000219369"/>
    </source>
</evidence>
<dbReference type="VEuPathDB" id="FungiDB:FOC1_g10003646"/>
<dbReference type="InterPro" id="IPR001680">
    <property type="entry name" value="WD40_rpt"/>
</dbReference>
<dbReference type="Gene3D" id="3.40.50.300">
    <property type="entry name" value="P-loop containing nucleotide triphosphate hydrolases"/>
    <property type="match status" value="1"/>
</dbReference>
<dbReference type="PRINTS" id="PR00320">
    <property type="entry name" value="GPROTEINBRPT"/>
</dbReference>
<dbReference type="SMART" id="SM00320">
    <property type="entry name" value="WD40"/>
    <property type="match status" value="12"/>
</dbReference>
<dbReference type="VEuPathDB" id="FungiDB:FOIG_11628"/>
<sequence length="1356" mass="150424">MAEALGVASSVIAVVDLSAKILSLCLQYSREVKNAKDDIDRLHKEVAAFQNTTEKLKALLEEPRGRELKTSQQLLSVIEDGRSRLEKLEQQLQPPTHRKVMSRFGARAFKWPFECKDVEGIIQNLVRCRENISLALNIDQTVILQNVDDRTTLNQLPVAHGASFDSKAEEHNPTCLPDTRKELLKEIYRWIDDPKSKTIFWLNGMAGTGKSTISRTVAHSRSKRGDLGASFFFKRGEVDRGNLDKLMSTLAYHLAMSIPGATVFIKKVLDVNPAIVGKTVKEQFETLIQGPLCEAAATATIPSTVVMVIDALDECDQEADIRSLISIFSQAKIIRPQLRVFLTSRPELPIRLGFSEVQGCYQALVLHEIPVQIVEHDIVVFLNDEFKKIRHDFNMTVGDERKLPPDWPGGPTVESLAQMAVPLFIFAATICRFVGDSRRRNPQSRLQTVLGHGRRGRGSQLDQTYAPILHSQTISLPREEREEIIRDFRVIVGSIVTLASPLSVIALSRLIDVPIEVVGERLDALHSVLSIPSEATLPVRLLHLSFRDYLMTDGSEFQVDEKHTHQSLGKHCLRAMSGGLCENICSLSFPGMRRSAVDFGQMEKRMPSELQYACMHWAYHQTSGDTELSDDNDVYGFLTTHFLHWVEAMSLLGRVKECLDALKSLARWLEARNDSRLSTFVGDAVRFIQAYSSVIAEAPLQTYCCLAFAPRKSVMRKTFKHAIPRWISNLPKVKDNWDACLLTLEGHHYGFNSVVFSHDSTKVASGSNDATIRIWNAETGKCDRVLKGHSDNVNSVVLSHDSKKLASASDDKTIRIWDIETGECERVLEGHSNGISSVVFSHNSKKLASGSRDKTIRIWDAETGECERELKGHSEGVSSVVFSHDSKKLASGSFGKTIRIWDTETGECNQVLKGHSDYVISVVFSHDSTRVASGSNDATIRIWNAETGKCDRVLKGHSDDVNSVVFSHDLKKVVSASDDAMIRIWDAETGECERKLKGHSDDVKSMVFSHDSTRVASASDDATIRIWDTEMGECNQVPEGHGDRVTSVVFSHDSKKLASASHDTTIRIWDAETGECERELKGHSEGVRFVVFSHDSKKLASGSFGKTIRIWDAETGECNQVLEGHSNWVSSVVFSHDSKKLASGSFGKTIRIWDAKTGECNQVLEGHSNWVSSMVFSHDSKKLASISSDAIIRIWNAETGKCERELKGHSSWVMLVVYSHDSKKLVSISNDKTIRIWNAETGECEDVILLDGYADTLSFTSDQRGIVTNRGVFAPSNGSQSRVGFAMPWQCLGTPTIACTGSTWITAAGKDLLWLPPEYRGGKAAVSGSTFVIGCPSGRVVFLGISIADVEKWTGT</sequence>
<dbReference type="VEuPathDB" id="FungiDB:HZS61_004318"/>
<keyword evidence="2" id="KW-0677">Repeat</keyword>
<dbReference type="VEuPathDB" id="FungiDB:FOXG_19913"/>
<dbReference type="CDD" id="cd00200">
    <property type="entry name" value="WD40"/>
    <property type="match status" value="2"/>
</dbReference>
<dbReference type="SUPFAM" id="SSF52540">
    <property type="entry name" value="P-loop containing nucleoside triphosphate hydrolases"/>
    <property type="match status" value="1"/>
</dbReference>
<dbReference type="SUPFAM" id="SSF101908">
    <property type="entry name" value="Putative isomerase YbhE"/>
    <property type="match status" value="1"/>
</dbReference>